<accession>A0A498IRU8</accession>
<evidence type="ECO:0000256" key="1">
    <source>
        <dbReference type="ARBA" id="ARBA00004141"/>
    </source>
</evidence>
<dbReference type="Pfam" id="PF01694">
    <property type="entry name" value="Rhomboid"/>
    <property type="match status" value="1"/>
</dbReference>
<comment type="caution">
    <text evidence="8">The sequence shown here is derived from an EMBL/GenBank/DDBJ whole genome shotgun (WGS) entry which is preliminary data.</text>
</comment>
<keyword evidence="9" id="KW-1185">Reference proteome</keyword>
<dbReference type="InterPro" id="IPR035952">
    <property type="entry name" value="Rhomboid-like_sf"/>
</dbReference>
<dbReference type="SUPFAM" id="SSF56112">
    <property type="entry name" value="Protein kinase-like (PK-like)"/>
    <property type="match status" value="1"/>
</dbReference>
<gene>
    <name evidence="8" type="ORF">DVH24_032906</name>
</gene>
<feature type="domain" description="Peptidase S54 rhomboid" evidence="7">
    <location>
        <begin position="58"/>
        <end position="157"/>
    </location>
</feature>
<sequence>MERDPLRLLSPNSSSSGIQVPIPVLWTTWKGSEVLSVENLIASPFSPSRKAHFLGRLQPLRIGFLYLMSGFGGSLLSALFIQYGISVGASGALFGLLGSMLSDLTSNWTMYVNKLAALLTLLFIIIINLAVGILPHVDNFAHIGGFVSGFLLGLLFFIHPQFKWLTQQNAPPGRVTTPVKSKHKTYQYVLWVLSLILLIVGFIFLVFALYQYMQAFSDRSHVFYRYTLGLVTLFRGVNVNNHCSWCHYLSCVTTSKWNCKSQNIYCLIICCTFLHILTSALIFDRHKWLLINMIMVAFRRSSLACRLEIASATYFVSTITWFCTDILFFICIYAQILQLSQIGNRLNLTQLLKSRCFNGLGPWRTESAKQLVPVVEYLDLLYLQLSYATFSKATNRVSSANLTGVGSFEFVYEGVLYTDNRAQLVLVAMKAFNLLRHGASKSFIAEYEALRNIKHRNLVKEHRHQIA</sequence>
<dbReference type="Gene3D" id="1.20.1540.10">
    <property type="entry name" value="Rhomboid-like"/>
    <property type="match status" value="1"/>
</dbReference>
<dbReference type="AlphaFoldDB" id="A0A498IRU8"/>
<evidence type="ECO:0000313" key="9">
    <source>
        <dbReference type="Proteomes" id="UP000290289"/>
    </source>
</evidence>
<feature type="transmembrane region" description="Helical" evidence="6">
    <location>
        <begin position="87"/>
        <end position="104"/>
    </location>
</feature>
<reference evidence="8 9" key="1">
    <citation type="submission" date="2018-10" db="EMBL/GenBank/DDBJ databases">
        <title>A high-quality apple genome assembly.</title>
        <authorList>
            <person name="Hu J."/>
        </authorList>
    </citation>
    <scope>NUCLEOTIDE SEQUENCE [LARGE SCALE GENOMIC DNA]</scope>
    <source>
        <strain evidence="9">cv. HFTH1</strain>
        <tissue evidence="8">Young leaf</tissue>
    </source>
</reference>
<comment type="similarity">
    <text evidence="2 6">Belongs to the peptidase S54 family.</text>
</comment>
<dbReference type="EC" id="3.4.21.105" evidence="6"/>
<dbReference type="GO" id="GO:0016020">
    <property type="term" value="C:membrane"/>
    <property type="evidence" value="ECO:0007669"/>
    <property type="project" value="UniProtKB-SubCell"/>
</dbReference>
<dbReference type="Gene3D" id="3.30.200.20">
    <property type="entry name" value="Phosphorylase Kinase, domain 1"/>
    <property type="match status" value="1"/>
</dbReference>
<organism evidence="8 9">
    <name type="scientific">Malus domestica</name>
    <name type="common">Apple</name>
    <name type="synonym">Pyrus malus</name>
    <dbReference type="NCBI Taxonomy" id="3750"/>
    <lineage>
        <taxon>Eukaryota</taxon>
        <taxon>Viridiplantae</taxon>
        <taxon>Streptophyta</taxon>
        <taxon>Embryophyta</taxon>
        <taxon>Tracheophyta</taxon>
        <taxon>Spermatophyta</taxon>
        <taxon>Magnoliopsida</taxon>
        <taxon>eudicotyledons</taxon>
        <taxon>Gunneridae</taxon>
        <taxon>Pentapetalae</taxon>
        <taxon>rosids</taxon>
        <taxon>fabids</taxon>
        <taxon>Rosales</taxon>
        <taxon>Rosaceae</taxon>
        <taxon>Amygdaloideae</taxon>
        <taxon>Maleae</taxon>
        <taxon>Malus</taxon>
    </lineage>
</organism>
<evidence type="ECO:0000259" key="7">
    <source>
        <dbReference type="Pfam" id="PF01694"/>
    </source>
</evidence>
<dbReference type="GO" id="GO:0006508">
    <property type="term" value="P:proteolysis"/>
    <property type="evidence" value="ECO:0007669"/>
    <property type="project" value="UniProtKB-KW"/>
</dbReference>
<evidence type="ECO:0000256" key="4">
    <source>
        <dbReference type="ARBA" id="ARBA00022989"/>
    </source>
</evidence>
<evidence type="ECO:0000313" key="8">
    <source>
        <dbReference type="EMBL" id="RXH84622.1"/>
    </source>
</evidence>
<dbReference type="PANTHER" id="PTHR22936:SF77">
    <property type="entry name" value="RHOMBOID-LIKE PROTEIN 1"/>
    <property type="match status" value="1"/>
</dbReference>
<proteinExistence type="inferred from homology"/>
<evidence type="ECO:0000256" key="2">
    <source>
        <dbReference type="ARBA" id="ARBA00009045"/>
    </source>
</evidence>
<comment type="function">
    <text evidence="6">Serine protease involved in intramembrane proteolysis.</text>
</comment>
<evidence type="ECO:0000256" key="6">
    <source>
        <dbReference type="RuleBase" id="RU362115"/>
    </source>
</evidence>
<protein>
    <recommendedName>
        <fullName evidence="6">RHOMBOID-like protein</fullName>
        <ecNumber evidence="6">3.4.21.105</ecNumber>
    </recommendedName>
</protein>
<feature type="transmembrane region" description="Helical" evidence="6">
    <location>
        <begin position="62"/>
        <end position="81"/>
    </location>
</feature>
<dbReference type="InterPro" id="IPR011009">
    <property type="entry name" value="Kinase-like_dom_sf"/>
</dbReference>
<feature type="transmembrane region" description="Helical" evidence="6">
    <location>
        <begin position="188"/>
        <end position="210"/>
    </location>
</feature>
<keyword evidence="5 6" id="KW-0472">Membrane</keyword>
<comment type="subcellular location">
    <subcellularLocation>
        <location evidence="1 6">Membrane</location>
        <topology evidence="1 6">Multi-pass membrane protein</topology>
    </subcellularLocation>
</comment>
<dbReference type="InterPro" id="IPR002610">
    <property type="entry name" value="Peptidase_S54_rhomboid-like"/>
</dbReference>
<keyword evidence="6" id="KW-0720">Serine protease</keyword>
<keyword evidence="4 6" id="KW-1133">Transmembrane helix</keyword>
<feature type="transmembrane region" description="Helical" evidence="6">
    <location>
        <begin position="303"/>
        <end position="336"/>
    </location>
</feature>
<dbReference type="Proteomes" id="UP000290289">
    <property type="component" value="Chromosome 11"/>
</dbReference>
<dbReference type="SUPFAM" id="SSF144091">
    <property type="entry name" value="Rhomboid-like"/>
    <property type="match status" value="1"/>
</dbReference>
<evidence type="ECO:0000256" key="5">
    <source>
        <dbReference type="ARBA" id="ARBA00023136"/>
    </source>
</evidence>
<name>A0A498IRU8_MALDO</name>
<dbReference type="EMBL" id="RDQH01000337">
    <property type="protein sequence ID" value="RXH84622.1"/>
    <property type="molecule type" value="Genomic_DNA"/>
</dbReference>
<keyword evidence="6" id="KW-0378">Hydrolase</keyword>
<keyword evidence="3 6" id="KW-0812">Transmembrane</keyword>
<dbReference type="GO" id="GO:0004252">
    <property type="term" value="F:serine-type endopeptidase activity"/>
    <property type="evidence" value="ECO:0007669"/>
    <property type="project" value="InterPro"/>
</dbReference>
<feature type="transmembrane region" description="Helical" evidence="6">
    <location>
        <begin position="262"/>
        <end position="283"/>
    </location>
</feature>
<evidence type="ECO:0000256" key="3">
    <source>
        <dbReference type="ARBA" id="ARBA00022692"/>
    </source>
</evidence>
<comment type="catalytic activity">
    <reaction evidence="6">
        <text>Cleaves type-1 transmembrane domains using a catalytic dyad composed of serine and histidine that are contributed by different transmembrane domains.</text>
        <dbReference type="EC" id="3.4.21.105"/>
    </reaction>
</comment>
<feature type="transmembrane region" description="Helical" evidence="6">
    <location>
        <begin position="140"/>
        <end position="158"/>
    </location>
</feature>
<feature type="transmembrane region" description="Helical" evidence="6">
    <location>
        <begin position="116"/>
        <end position="134"/>
    </location>
</feature>
<dbReference type="STRING" id="3750.A0A498IRU8"/>
<keyword evidence="6" id="KW-0645">Protease</keyword>
<dbReference type="PANTHER" id="PTHR22936">
    <property type="entry name" value="RHOMBOID-RELATED"/>
    <property type="match status" value="1"/>
</dbReference>
<dbReference type="InterPro" id="IPR022764">
    <property type="entry name" value="Peptidase_S54_rhomboid_dom"/>
</dbReference>